<dbReference type="AlphaFoldDB" id="A0A0W8FB94"/>
<gene>
    <name evidence="1" type="ORF">ASZ90_012182</name>
</gene>
<dbReference type="InterPro" id="IPR007497">
    <property type="entry name" value="SIMPL/DUF541"/>
</dbReference>
<dbReference type="PANTHER" id="PTHR34387:SF2">
    <property type="entry name" value="SLR1258 PROTEIN"/>
    <property type="match status" value="1"/>
</dbReference>
<protein>
    <submittedName>
        <fullName evidence="1">Periplasmic immunogenic protein</fullName>
    </submittedName>
</protein>
<dbReference type="Gene3D" id="3.30.110.170">
    <property type="entry name" value="Protein of unknown function (DUF541), domain 1"/>
    <property type="match status" value="1"/>
</dbReference>
<dbReference type="GO" id="GO:0006974">
    <property type="term" value="P:DNA damage response"/>
    <property type="evidence" value="ECO:0007669"/>
    <property type="project" value="TreeGrafter"/>
</dbReference>
<organism evidence="1">
    <name type="scientific">hydrocarbon metagenome</name>
    <dbReference type="NCBI Taxonomy" id="938273"/>
    <lineage>
        <taxon>unclassified sequences</taxon>
        <taxon>metagenomes</taxon>
        <taxon>ecological metagenomes</taxon>
    </lineage>
</organism>
<sequence>MKWSVVLFCVIIWNALFGAAVGDIYPLTVEGVGTVTVPADIVTISVSVESSNENITQAQDEVGEEMNRVISALKKAGVKDEEILPGQGSGISSFQSSSKVCKTVNNTTVCENVTESASTLQRSTVIRLQAKDESGIDKVLDAARSAGANAYVAGYYLKDSSDARAEARKKALADARKNAAAIAADAGGSLGKAMDIFAYPDLGIDYSYGGGSGEGRMMDVNSRVMVTYEFIL</sequence>
<dbReference type="Pfam" id="PF04402">
    <property type="entry name" value="SIMPL"/>
    <property type="match status" value="1"/>
</dbReference>
<dbReference type="PANTHER" id="PTHR34387">
    <property type="entry name" value="SLR1258 PROTEIN"/>
    <property type="match status" value="1"/>
</dbReference>
<evidence type="ECO:0000313" key="1">
    <source>
        <dbReference type="EMBL" id="KUG18106.1"/>
    </source>
</evidence>
<dbReference type="Gene3D" id="3.30.70.2970">
    <property type="entry name" value="Protein of unknown function (DUF541), domain 2"/>
    <property type="match status" value="1"/>
</dbReference>
<dbReference type="EMBL" id="LNQE01001402">
    <property type="protein sequence ID" value="KUG18106.1"/>
    <property type="molecule type" value="Genomic_DNA"/>
</dbReference>
<proteinExistence type="predicted"/>
<accession>A0A0W8FB94</accession>
<dbReference type="InterPro" id="IPR052022">
    <property type="entry name" value="26kDa_periplasmic_antigen"/>
</dbReference>
<reference evidence="1" key="1">
    <citation type="journal article" date="2015" name="Proc. Natl. Acad. Sci. U.S.A.">
        <title>Networks of energetic and metabolic interactions define dynamics in microbial communities.</title>
        <authorList>
            <person name="Embree M."/>
            <person name="Liu J.K."/>
            <person name="Al-Bassam M.M."/>
            <person name="Zengler K."/>
        </authorList>
    </citation>
    <scope>NUCLEOTIDE SEQUENCE</scope>
</reference>
<name>A0A0W8FB94_9ZZZZ</name>
<comment type="caution">
    <text evidence="1">The sequence shown here is derived from an EMBL/GenBank/DDBJ whole genome shotgun (WGS) entry which is preliminary data.</text>
</comment>